<dbReference type="SUPFAM" id="SSF53756">
    <property type="entry name" value="UDP-Glycosyltransferase/glycogen phosphorylase"/>
    <property type="match status" value="1"/>
</dbReference>
<sequence>MMKSIIDILIYAHDGRGLGHVSRSVAIGLAVRRLFPHLSVLLVTGCGATAELIGEGELDWIKLPSYKTKISCGKSCGDLGPSNIDDKVLGTVRAESLSDLVDVYKPKVILADHTPQGKHKELLRAVEGSTDSKWVLGVRAVVGDVDKVWSELSADTFTSRYSDILWYGDSSVTGSSELDKLSKHFQKIPFETGYVSRFKELRNIVTDVCTHKKLAGVVSIPWSGEGTSVLLEKVAEVLGGFDISEGIWKVYMNHRDPRVCGVKKSFECHPNVYLEQLGPSFLTDLANSRSAIIYGGYNSLTDVMGAGVPSVVLLRGMKDGEQEEHAAILSKSSSAIVNVFPEDEVTVEALRNSLEKCLKTKVEPSNMVLNGAANAARYLAELAGVRDANG</sequence>
<evidence type="ECO:0000313" key="1">
    <source>
        <dbReference type="EMBL" id="SDL16632.1"/>
    </source>
</evidence>
<dbReference type="Proteomes" id="UP000199053">
    <property type="component" value="Unassembled WGS sequence"/>
</dbReference>
<keyword evidence="1" id="KW-0808">Transferase</keyword>
<evidence type="ECO:0000313" key="2">
    <source>
        <dbReference type="Proteomes" id="UP000199053"/>
    </source>
</evidence>
<gene>
    <name evidence="1" type="ORF">SAMN05660337_2319</name>
</gene>
<dbReference type="Gene3D" id="3.40.50.2000">
    <property type="entry name" value="Glycogen Phosphorylase B"/>
    <property type="match status" value="1"/>
</dbReference>
<organism evidence="1 2">
    <name type="scientific">Maridesulfovibrio ferrireducens</name>
    <dbReference type="NCBI Taxonomy" id="246191"/>
    <lineage>
        <taxon>Bacteria</taxon>
        <taxon>Pseudomonadati</taxon>
        <taxon>Thermodesulfobacteriota</taxon>
        <taxon>Desulfovibrionia</taxon>
        <taxon>Desulfovibrionales</taxon>
        <taxon>Desulfovibrionaceae</taxon>
        <taxon>Maridesulfovibrio</taxon>
    </lineage>
</organism>
<accession>A0A1G9HUV7</accession>
<dbReference type="EMBL" id="FNGA01000003">
    <property type="protein sequence ID" value="SDL16632.1"/>
    <property type="molecule type" value="Genomic_DNA"/>
</dbReference>
<protein>
    <submittedName>
        <fullName evidence="1">Predicted glycosyl transferase</fullName>
    </submittedName>
</protein>
<reference evidence="2" key="1">
    <citation type="submission" date="2016-10" db="EMBL/GenBank/DDBJ databases">
        <authorList>
            <person name="Varghese N."/>
            <person name="Submissions S."/>
        </authorList>
    </citation>
    <scope>NUCLEOTIDE SEQUENCE [LARGE SCALE GENOMIC DNA]</scope>
    <source>
        <strain evidence="2">DSM 16995</strain>
    </source>
</reference>
<proteinExistence type="predicted"/>
<dbReference type="GO" id="GO:0016740">
    <property type="term" value="F:transferase activity"/>
    <property type="evidence" value="ECO:0007669"/>
    <property type="project" value="UniProtKB-KW"/>
</dbReference>
<name>A0A1G9HUV7_9BACT</name>
<dbReference type="AlphaFoldDB" id="A0A1G9HUV7"/>
<dbReference type="STRING" id="246191.SAMN05660337_2319"/>
<keyword evidence="2" id="KW-1185">Reference proteome</keyword>